<evidence type="ECO:0000256" key="4">
    <source>
        <dbReference type="ARBA" id="ARBA00023284"/>
    </source>
</evidence>
<evidence type="ECO:0008006" key="7">
    <source>
        <dbReference type="Google" id="ProtNLM"/>
    </source>
</evidence>
<dbReference type="InterPro" id="IPR017937">
    <property type="entry name" value="Thioredoxin_CS"/>
</dbReference>
<dbReference type="EMBL" id="MQUC01000003">
    <property type="protein sequence ID" value="PRP67675.1"/>
    <property type="molecule type" value="Genomic_DNA"/>
</dbReference>
<keyword evidence="2" id="KW-0201">Cytochrome c-type biogenesis</keyword>
<evidence type="ECO:0000256" key="3">
    <source>
        <dbReference type="ARBA" id="ARBA00023157"/>
    </source>
</evidence>
<sequence length="465" mass="54577">MRFVVLLLLTIVFFSSCKNDHSETPEEEKQSEPEWVMSDSITFKVELAPEESLLLNLEDQYFDHFLLEWENESDKDSVFTTTIPRYHKVQKIDYGYGMWDSIQKKASFINQDFIIDSITDLVHLKVLDRKIELVDQRSTMDITGMENAYEDLRAQIYKWKGDDTKFIKPLDSLKNYYDSMYSKESAGLNRTLNEFEYFDKLHGIDPALVPLDSLMRSNDLMIARSAGPFLVFKYIDNNMNSIGFELMNPSGSSEASNGNDIIYERNLAYGVLRYLRYKDNKGNNLYPEARNWLKRTKFYQDNKEQIDSQIEQLDNTEFKKLLSNIELVDLNLDKVTMSQIIKENPSPYYLIDLWATWCAPCLNGMKLMKKMNFPKNVTVISISTDYEKDTALWQEQSPELDLKLNYLMKVKGENSQKFIDFIEMNSVPRYLLMDKDLNIIDAAFYQPHEPNFINKLRDVNNHTSW</sequence>
<dbReference type="Proteomes" id="UP000239532">
    <property type="component" value="Unassembled WGS sequence"/>
</dbReference>
<evidence type="ECO:0000256" key="2">
    <source>
        <dbReference type="ARBA" id="ARBA00022748"/>
    </source>
</evidence>
<proteinExistence type="predicted"/>
<reference evidence="5 6" key="1">
    <citation type="submission" date="2016-11" db="EMBL/GenBank/DDBJ databases">
        <title>Trade-off between light-utilization and light-protection in marine flavobacteria.</title>
        <authorList>
            <person name="Kumagai Y."/>
        </authorList>
    </citation>
    <scope>NUCLEOTIDE SEQUENCE [LARGE SCALE GENOMIC DNA]</scope>
    <source>
        <strain evidence="5 6">JCM 17109</strain>
    </source>
</reference>
<dbReference type="InterPro" id="IPR036249">
    <property type="entry name" value="Thioredoxin-like_sf"/>
</dbReference>
<dbReference type="PROSITE" id="PS51257">
    <property type="entry name" value="PROKAR_LIPOPROTEIN"/>
    <property type="match status" value="1"/>
</dbReference>
<dbReference type="RefSeq" id="WP_105983383.1">
    <property type="nucleotide sequence ID" value="NZ_MQUC01000003.1"/>
</dbReference>
<organism evidence="5 6">
    <name type="scientific">Nonlabens agnitus</name>
    <dbReference type="NCBI Taxonomy" id="870484"/>
    <lineage>
        <taxon>Bacteria</taxon>
        <taxon>Pseudomonadati</taxon>
        <taxon>Bacteroidota</taxon>
        <taxon>Flavobacteriia</taxon>
        <taxon>Flavobacteriales</taxon>
        <taxon>Flavobacteriaceae</taxon>
        <taxon>Nonlabens</taxon>
    </lineage>
</organism>
<dbReference type="OrthoDB" id="1098640at2"/>
<comment type="subcellular location">
    <subcellularLocation>
        <location evidence="1">Cell envelope</location>
    </subcellularLocation>
</comment>
<keyword evidence="6" id="KW-1185">Reference proteome</keyword>
<comment type="caution">
    <text evidence="5">The sequence shown here is derived from an EMBL/GenBank/DDBJ whole genome shotgun (WGS) entry which is preliminary data.</text>
</comment>
<protein>
    <recommendedName>
        <fullName evidence="7">Thioredoxin domain-containing protein</fullName>
    </recommendedName>
</protein>
<dbReference type="PANTHER" id="PTHR42852:SF6">
    <property type="entry name" value="THIOL:DISULFIDE INTERCHANGE PROTEIN DSBE"/>
    <property type="match status" value="1"/>
</dbReference>
<evidence type="ECO:0000313" key="5">
    <source>
        <dbReference type="EMBL" id="PRP67675.1"/>
    </source>
</evidence>
<dbReference type="InterPro" id="IPR050553">
    <property type="entry name" value="Thioredoxin_ResA/DsbE_sf"/>
</dbReference>
<name>A0A2S9WW36_9FLAO</name>
<evidence type="ECO:0000313" key="6">
    <source>
        <dbReference type="Proteomes" id="UP000239532"/>
    </source>
</evidence>
<gene>
    <name evidence="5" type="ORF">BST86_11525</name>
</gene>
<keyword evidence="4" id="KW-0676">Redox-active center</keyword>
<dbReference type="GO" id="GO:0030313">
    <property type="term" value="C:cell envelope"/>
    <property type="evidence" value="ECO:0007669"/>
    <property type="project" value="UniProtKB-SubCell"/>
</dbReference>
<dbReference type="AlphaFoldDB" id="A0A2S9WW36"/>
<keyword evidence="3" id="KW-1015">Disulfide bond</keyword>
<dbReference type="GO" id="GO:0017004">
    <property type="term" value="P:cytochrome complex assembly"/>
    <property type="evidence" value="ECO:0007669"/>
    <property type="project" value="UniProtKB-KW"/>
</dbReference>
<evidence type="ECO:0000256" key="1">
    <source>
        <dbReference type="ARBA" id="ARBA00004196"/>
    </source>
</evidence>
<dbReference type="Gene3D" id="3.40.30.10">
    <property type="entry name" value="Glutaredoxin"/>
    <property type="match status" value="1"/>
</dbReference>
<dbReference type="SUPFAM" id="SSF52833">
    <property type="entry name" value="Thioredoxin-like"/>
    <property type="match status" value="1"/>
</dbReference>
<accession>A0A2S9WW36</accession>
<dbReference type="PANTHER" id="PTHR42852">
    <property type="entry name" value="THIOL:DISULFIDE INTERCHANGE PROTEIN DSBE"/>
    <property type="match status" value="1"/>
</dbReference>
<dbReference type="PROSITE" id="PS00194">
    <property type="entry name" value="THIOREDOXIN_1"/>
    <property type="match status" value="1"/>
</dbReference>